<evidence type="ECO:0000256" key="1">
    <source>
        <dbReference type="ARBA" id="ARBA00022741"/>
    </source>
</evidence>
<keyword evidence="1" id="KW-0547">Nucleotide-binding</keyword>
<dbReference type="GO" id="GO:0006355">
    <property type="term" value="P:regulation of DNA-templated transcription"/>
    <property type="evidence" value="ECO:0007669"/>
    <property type="project" value="InterPro"/>
</dbReference>
<reference evidence="9" key="1">
    <citation type="journal article" date="2020" name="mSystems">
        <title>Genome- and Community-Level Interaction Insights into Carbon Utilization and Element Cycling Functions of Hydrothermarchaeota in Hydrothermal Sediment.</title>
        <authorList>
            <person name="Zhou Z."/>
            <person name="Liu Y."/>
            <person name="Xu W."/>
            <person name="Pan J."/>
            <person name="Luo Z.H."/>
            <person name="Li M."/>
        </authorList>
    </citation>
    <scope>NUCLEOTIDE SEQUENCE [LARGE SCALE GENOMIC DNA]</scope>
    <source>
        <strain evidence="9">SpSt-339</strain>
    </source>
</reference>
<feature type="domain" description="Response regulatory" evidence="8">
    <location>
        <begin position="4"/>
        <end position="117"/>
    </location>
</feature>
<dbReference type="PROSITE" id="PS00688">
    <property type="entry name" value="SIGMA54_INTERACT_3"/>
    <property type="match status" value="1"/>
</dbReference>
<dbReference type="InterPro" id="IPR011006">
    <property type="entry name" value="CheY-like_superfamily"/>
</dbReference>
<evidence type="ECO:0000259" key="8">
    <source>
        <dbReference type="PROSITE" id="PS50110"/>
    </source>
</evidence>
<dbReference type="AlphaFoldDB" id="A0A7C2P0B5"/>
<dbReference type="InterPro" id="IPR027417">
    <property type="entry name" value="P-loop_NTPase"/>
</dbReference>
<dbReference type="PANTHER" id="PTHR32071:SF113">
    <property type="entry name" value="ALGINATE BIOSYNTHESIS TRANSCRIPTIONAL REGULATORY PROTEIN ALGB"/>
    <property type="match status" value="1"/>
</dbReference>
<dbReference type="InterPro" id="IPR025944">
    <property type="entry name" value="Sigma_54_int_dom_CS"/>
</dbReference>
<evidence type="ECO:0000256" key="4">
    <source>
        <dbReference type="ARBA" id="ARBA00023125"/>
    </source>
</evidence>
<dbReference type="SUPFAM" id="SSF46689">
    <property type="entry name" value="Homeodomain-like"/>
    <property type="match status" value="1"/>
</dbReference>
<dbReference type="Gene3D" id="3.40.50.300">
    <property type="entry name" value="P-loop containing nucleotide triphosphate hydrolases"/>
    <property type="match status" value="1"/>
</dbReference>
<keyword evidence="5" id="KW-0804">Transcription</keyword>
<dbReference type="InterPro" id="IPR001789">
    <property type="entry name" value="Sig_transdc_resp-reg_receiver"/>
</dbReference>
<comment type="caution">
    <text evidence="6">Lacks conserved residue(s) required for the propagation of feature annotation.</text>
</comment>
<evidence type="ECO:0000313" key="9">
    <source>
        <dbReference type="EMBL" id="HEN15454.1"/>
    </source>
</evidence>
<dbReference type="InterPro" id="IPR003593">
    <property type="entry name" value="AAA+_ATPase"/>
</dbReference>
<dbReference type="FunFam" id="3.40.50.300:FF:000006">
    <property type="entry name" value="DNA-binding transcriptional regulator NtrC"/>
    <property type="match status" value="1"/>
</dbReference>
<dbReference type="GO" id="GO:0005524">
    <property type="term" value="F:ATP binding"/>
    <property type="evidence" value="ECO:0007669"/>
    <property type="project" value="UniProtKB-KW"/>
</dbReference>
<proteinExistence type="predicted"/>
<comment type="caution">
    <text evidence="9">The sequence shown here is derived from an EMBL/GenBank/DDBJ whole genome shotgun (WGS) entry which is preliminary data.</text>
</comment>
<organism evidence="9">
    <name type="scientific">Schlesneria paludicola</name>
    <dbReference type="NCBI Taxonomy" id="360056"/>
    <lineage>
        <taxon>Bacteria</taxon>
        <taxon>Pseudomonadati</taxon>
        <taxon>Planctomycetota</taxon>
        <taxon>Planctomycetia</taxon>
        <taxon>Planctomycetales</taxon>
        <taxon>Planctomycetaceae</taxon>
        <taxon>Schlesneria</taxon>
    </lineage>
</organism>
<dbReference type="Pfam" id="PF02954">
    <property type="entry name" value="HTH_8"/>
    <property type="match status" value="1"/>
</dbReference>
<dbReference type="InterPro" id="IPR002078">
    <property type="entry name" value="Sigma_54_int"/>
</dbReference>
<dbReference type="EMBL" id="DSOK01000243">
    <property type="protein sequence ID" value="HEN15454.1"/>
    <property type="molecule type" value="Genomic_DNA"/>
</dbReference>
<dbReference type="PANTHER" id="PTHR32071">
    <property type="entry name" value="TRANSCRIPTIONAL REGULATORY PROTEIN"/>
    <property type="match status" value="1"/>
</dbReference>
<sequence>MKSVRLLIAGDAASAPWLGALSAEEGWSVECLTDCRAVSDKIQAGWPELAVLVDQPAQEAVALLKHIRQIDTDLPVIIIAPAADVELATRSLRLGAGDLLLEPVEPQDLRLSVQRLIEQRRTRQAAEILQRQRELPRQFDDFVGSSPRMKKVFETIAQVAATDVDVLIIGETGTGKELVARSIHQRSHRNGQPFVAIDCGAIPENLLESEFFGHEKGAFTGADGRRIGLLEFASGGTFFLDEIGELPLLLQAKLLRTLQERKLRRVGGREEIKVDVRIVAATARNLEEMIQQKRFREDLYYRINVVRIDLPPLRLRGDDLGLIAEHFAQRYSREMGKDVVGITPEAYNVLTRYRWPGNVRELQNVIRRGIALTKRQMISLDDLPDELVASAGERGTEDGDPQAVSGFFAQRDKFVAEFEREYLSALLRRHQGNVKAAAIEADLPRGTLYRLMKNHHLDGEQFR</sequence>
<feature type="domain" description="Sigma-54 factor interaction" evidence="7">
    <location>
        <begin position="142"/>
        <end position="371"/>
    </location>
</feature>
<accession>A0A7C2P0B5</accession>
<dbReference type="Pfam" id="PF25601">
    <property type="entry name" value="AAA_lid_14"/>
    <property type="match status" value="1"/>
</dbReference>
<dbReference type="GO" id="GO:0043565">
    <property type="term" value="F:sequence-specific DNA binding"/>
    <property type="evidence" value="ECO:0007669"/>
    <property type="project" value="InterPro"/>
</dbReference>
<dbReference type="InterPro" id="IPR009057">
    <property type="entry name" value="Homeodomain-like_sf"/>
</dbReference>
<keyword evidence="4" id="KW-0238">DNA-binding</keyword>
<dbReference type="GO" id="GO:0000160">
    <property type="term" value="P:phosphorelay signal transduction system"/>
    <property type="evidence" value="ECO:0007669"/>
    <property type="project" value="InterPro"/>
</dbReference>
<dbReference type="InterPro" id="IPR025943">
    <property type="entry name" value="Sigma_54_int_dom_ATP-bd_2"/>
</dbReference>
<name>A0A7C2P0B5_9PLAN</name>
<evidence type="ECO:0000256" key="3">
    <source>
        <dbReference type="ARBA" id="ARBA00023015"/>
    </source>
</evidence>
<evidence type="ECO:0000259" key="7">
    <source>
        <dbReference type="PROSITE" id="PS50045"/>
    </source>
</evidence>
<dbReference type="PROSITE" id="PS00675">
    <property type="entry name" value="SIGMA54_INTERACT_1"/>
    <property type="match status" value="1"/>
</dbReference>
<dbReference type="InterPro" id="IPR025662">
    <property type="entry name" value="Sigma_54_int_dom_ATP-bd_1"/>
</dbReference>
<dbReference type="SMART" id="SM00382">
    <property type="entry name" value="AAA"/>
    <property type="match status" value="1"/>
</dbReference>
<dbReference type="Gene3D" id="1.10.8.60">
    <property type="match status" value="1"/>
</dbReference>
<dbReference type="InterPro" id="IPR058031">
    <property type="entry name" value="AAA_lid_NorR"/>
</dbReference>
<protein>
    <submittedName>
        <fullName evidence="9">Sigma-54-dependent Fis family transcriptional regulator</fullName>
    </submittedName>
</protein>
<gene>
    <name evidence="9" type="ORF">ENQ76_08315</name>
</gene>
<evidence type="ECO:0000256" key="5">
    <source>
        <dbReference type="ARBA" id="ARBA00023163"/>
    </source>
</evidence>
<dbReference type="InterPro" id="IPR002197">
    <property type="entry name" value="HTH_Fis"/>
</dbReference>
<dbReference type="Pfam" id="PF00158">
    <property type="entry name" value="Sigma54_activat"/>
    <property type="match status" value="1"/>
</dbReference>
<dbReference type="Gene3D" id="1.10.10.60">
    <property type="entry name" value="Homeodomain-like"/>
    <property type="match status" value="1"/>
</dbReference>
<dbReference type="PROSITE" id="PS50045">
    <property type="entry name" value="SIGMA54_INTERACT_4"/>
    <property type="match status" value="1"/>
</dbReference>
<evidence type="ECO:0000256" key="2">
    <source>
        <dbReference type="ARBA" id="ARBA00022840"/>
    </source>
</evidence>
<dbReference type="PROSITE" id="PS50110">
    <property type="entry name" value="RESPONSE_REGULATORY"/>
    <property type="match status" value="1"/>
</dbReference>
<dbReference type="SUPFAM" id="SSF52172">
    <property type="entry name" value="CheY-like"/>
    <property type="match status" value="1"/>
</dbReference>
<keyword evidence="2" id="KW-0067">ATP-binding</keyword>
<dbReference type="Gene3D" id="3.40.50.2300">
    <property type="match status" value="1"/>
</dbReference>
<evidence type="ECO:0000256" key="6">
    <source>
        <dbReference type="PROSITE-ProRule" id="PRU00169"/>
    </source>
</evidence>
<dbReference type="PROSITE" id="PS00676">
    <property type="entry name" value="SIGMA54_INTERACT_2"/>
    <property type="match status" value="1"/>
</dbReference>
<dbReference type="CDD" id="cd00009">
    <property type="entry name" value="AAA"/>
    <property type="match status" value="1"/>
</dbReference>
<dbReference type="SUPFAM" id="SSF52540">
    <property type="entry name" value="P-loop containing nucleoside triphosphate hydrolases"/>
    <property type="match status" value="1"/>
</dbReference>
<keyword evidence="3" id="KW-0805">Transcription regulation</keyword>